<gene>
    <name evidence="5" type="primary">LOC103711200</name>
</gene>
<evidence type="ECO:0000256" key="2">
    <source>
        <dbReference type="ARBA" id="ARBA00022449"/>
    </source>
</evidence>
<reference evidence="4" key="1">
    <citation type="journal article" date="2019" name="Nat. Commun.">
        <title>Genome-wide association mapping of date palm fruit traits.</title>
        <authorList>
            <person name="Hazzouri K.M."/>
            <person name="Gros-Balthazard M."/>
            <person name="Flowers J.M."/>
            <person name="Copetti D."/>
            <person name="Lemansour A."/>
            <person name="Lebrun M."/>
            <person name="Masmoudi K."/>
            <person name="Ferrand S."/>
            <person name="Dhar M.I."/>
            <person name="Fresquez Z.A."/>
            <person name="Rosas U."/>
            <person name="Zhang J."/>
            <person name="Talag J."/>
            <person name="Lee S."/>
            <person name="Kudrna D."/>
            <person name="Powell R.F."/>
            <person name="Leitch I.J."/>
            <person name="Krueger R.R."/>
            <person name="Wing R.A."/>
            <person name="Amiri K.M.A."/>
            <person name="Purugganan M.D."/>
        </authorList>
    </citation>
    <scope>NUCLEOTIDE SEQUENCE [LARGE SCALE GENOMIC DNA]</scope>
    <source>
        <strain evidence="4">cv. Khalas</strain>
    </source>
</reference>
<dbReference type="InterPro" id="IPR045158">
    <property type="entry name" value="KEA4/5/6-like"/>
</dbReference>
<dbReference type="RefSeq" id="XP_038987593.1">
    <property type="nucleotide sequence ID" value="XM_039131665.1"/>
</dbReference>
<dbReference type="PANTHER" id="PTHR16254:SF14">
    <property type="entry name" value="TRANSMEMBRANE AND COILED-COIL DOMAIN-CONTAINING PROTEIN 3"/>
    <property type="match status" value="1"/>
</dbReference>
<dbReference type="KEGG" id="pda:103711200"/>
<keyword evidence="2" id="KW-0050">Antiport</keyword>
<dbReference type="GeneID" id="103711200"/>
<proteinExistence type="predicted"/>
<evidence type="ECO:0000256" key="3">
    <source>
        <dbReference type="ARBA" id="ARBA00023065"/>
    </source>
</evidence>
<name>A0A8B9AUP4_PHODC</name>
<dbReference type="AlphaFoldDB" id="A0A8B9AUP4"/>
<dbReference type="GO" id="GO:0015386">
    <property type="term" value="F:potassium:proton antiporter activity"/>
    <property type="evidence" value="ECO:0007669"/>
    <property type="project" value="InterPro"/>
</dbReference>
<reference evidence="5" key="2">
    <citation type="submission" date="2025-08" db="UniProtKB">
        <authorList>
            <consortium name="RefSeq"/>
        </authorList>
    </citation>
    <scope>IDENTIFICATION</scope>
    <source>
        <tissue evidence="5">Young leaves</tissue>
    </source>
</reference>
<dbReference type="OrthoDB" id="1654420at2759"/>
<evidence type="ECO:0000313" key="5">
    <source>
        <dbReference type="RefSeq" id="XP_038987593.1"/>
    </source>
</evidence>
<evidence type="ECO:0000313" key="4">
    <source>
        <dbReference type="Proteomes" id="UP000228380"/>
    </source>
</evidence>
<dbReference type="Proteomes" id="UP000228380">
    <property type="component" value="Chromosome 11"/>
</dbReference>
<protein>
    <submittedName>
        <fullName evidence="5">K(+) efflux antiporter 6-like</fullName>
    </submittedName>
</protein>
<organism evidence="4 5">
    <name type="scientific">Phoenix dactylifera</name>
    <name type="common">Date palm</name>
    <dbReference type="NCBI Taxonomy" id="42345"/>
    <lineage>
        <taxon>Eukaryota</taxon>
        <taxon>Viridiplantae</taxon>
        <taxon>Streptophyta</taxon>
        <taxon>Embryophyta</taxon>
        <taxon>Tracheophyta</taxon>
        <taxon>Spermatophyta</taxon>
        <taxon>Magnoliopsida</taxon>
        <taxon>Liliopsida</taxon>
        <taxon>Arecaceae</taxon>
        <taxon>Coryphoideae</taxon>
        <taxon>Phoeniceae</taxon>
        <taxon>Phoenix</taxon>
    </lineage>
</organism>
<keyword evidence="3" id="KW-0406">Ion transport</keyword>
<sequence length="118" mass="12742">MSCIFSPPSVATEASRAAPAHESFADMIDQALRKEFPESEQTVGGNLETVAGVTSKKNDTKEKLFQFLDVVNLDNENLAEDSPTLIDHMDNVFIISNPRLISDLVVVIVSATCGGIAF</sequence>
<evidence type="ECO:0000256" key="1">
    <source>
        <dbReference type="ARBA" id="ARBA00022448"/>
    </source>
</evidence>
<accession>A0A8B9AUP4</accession>
<keyword evidence="1" id="KW-0813">Transport</keyword>
<dbReference type="PANTHER" id="PTHR16254">
    <property type="entry name" value="POTASSIUM/PROTON ANTIPORTER-RELATED"/>
    <property type="match status" value="1"/>
</dbReference>
<keyword evidence="4" id="KW-1185">Reference proteome</keyword>